<name>A0AC34QFJ4_9BILA</name>
<evidence type="ECO:0000313" key="2">
    <source>
        <dbReference type="WBParaSite" id="JU765_v2.g1585.t1"/>
    </source>
</evidence>
<accession>A0AC34QFJ4</accession>
<organism evidence="1 2">
    <name type="scientific">Panagrolaimus sp. JU765</name>
    <dbReference type="NCBI Taxonomy" id="591449"/>
    <lineage>
        <taxon>Eukaryota</taxon>
        <taxon>Metazoa</taxon>
        <taxon>Ecdysozoa</taxon>
        <taxon>Nematoda</taxon>
        <taxon>Chromadorea</taxon>
        <taxon>Rhabditida</taxon>
        <taxon>Tylenchina</taxon>
        <taxon>Panagrolaimomorpha</taxon>
        <taxon>Panagrolaimoidea</taxon>
        <taxon>Panagrolaimidae</taxon>
        <taxon>Panagrolaimus</taxon>
    </lineage>
</organism>
<dbReference type="Proteomes" id="UP000887576">
    <property type="component" value="Unplaced"/>
</dbReference>
<dbReference type="WBParaSite" id="JU765_v2.g1585.t1">
    <property type="protein sequence ID" value="JU765_v2.g1585.t1"/>
    <property type="gene ID" value="JU765_v2.g1585"/>
</dbReference>
<proteinExistence type="predicted"/>
<evidence type="ECO:0000313" key="1">
    <source>
        <dbReference type="Proteomes" id="UP000887576"/>
    </source>
</evidence>
<reference evidence="2" key="1">
    <citation type="submission" date="2022-11" db="UniProtKB">
        <authorList>
            <consortium name="WormBaseParasite"/>
        </authorList>
    </citation>
    <scope>IDENTIFICATION</scope>
</reference>
<protein>
    <submittedName>
        <fullName evidence="2">Ricin B lectin domain-containing protein</fullName>
    </submittedName>
</protein>
<sequence length="61" mass="7489">MKGNQLWSYNHEKNRILHVISHKCLEMTHDGEELVMRECESDNLYQKWIFQGYDEKKMLEM</sequence>